<name>A0AAX3MKF3_ESCAL</name>
<reference evidence="1" key="1">
    <citation type="submission" date="2023-02" db="EMBL/GenBank/DDBJ databases">
        <title>Escherichia albertii as a potential enteropathogen in the light of epidemiological and genomic studies.</title>
        <authorList>
            <person name="Leszczynska K."/>
            <person name="Swiecicka I."/>
            <person name="Daniluk T."/>
            <person name="Lebensztejn D."/>
            <person name="Chmielewska S."/>
            <person name="Leszczynska D."/>
            <person name="Gawor J."/>
            <person name="Kliber M."/>
        </authorList>
    </citation>
    <scope>NUCLEOTIDE SEQUENCE</scope>
    <source>
        <strain evidence="1">BIA_7</strain>
    </source>
</reference>
<dbReference type="AlphaFoldDB" id="A0AAX3MKF3"/>
<dbReference type="EMBL" id="CP117562">
    <property type="protein sequence ID" value="WDB28737.1"/>
    <property type="molecule type" value="Genomic_DNA"/>
</dbReference>
<gene>
    <name evidence="1" type="ORF">PS049_20860</name>
</gene>
<proteinExistence type="predicted"/>
<dbReference type="RefSeq" id="WP_273782215.1">
    <property type="nucleotide sequence ID" value="NZ_CP117562.1"/>
</dbReference>
<sequence length="389" mass="45128">MAVDNTHYSNRFTPVEIGTFINDHQRFEKKDNNVFTILVKFFKCLFSHNYKEGIENNELVRKHFLTMTQVHNNTYQSGNYYNRHERNSFSLHYSPGNETLLIEVNRNLEEIHLEPEQWEQFKNYLRNDISDNPEEDYPDLFCFENRKNNDAGIKGAECAQINNRVWQNKPEEIEKTNIASRENSSSRGKIIAELNDKNVEINFSHIEVTGDGYCMFRAILAILDKDSSWADKNVKTSSEVYGSFASDIANLNQIAVNVCEELEGMEFFLSDYPLLEDFEENVVKKCFRDNECVIYSPTGIFNACSVSEMSIDDNYSDYLSIWASSFAAKLLEHYGIVIKKIADDGTEFWEDQDKLNHIDNGYVLNVNGNHYNVRLPLDIFHTETCQAGY</sequence>
<dbReference type="Proteomes" id="UP001219219">
    <property type="component" value="Chromosome"/>
</dbReference>
<evidence type="ECO:0008006" key="3">
    <source>
        <dbReference type="Google" id="ProtNLM"/>
    </source>
</evidence>
<organism evidence="1 2">
    <name type="scientific">Escherichia albertii</name>
    <dbReference type="NCBI Taxonomy" id="208962"/>
    <lineage>
        <taxon>Bacteria</taxon>
        <taxon>Pseudomonadati</taxon>
        <taxon>Pseudomonadota</taxon>
        <taxon>Gammaproteobacteria</taxon>
        <taxon>Enterobacterales</taxon>
        <taxon>Enterobacteriaceae</taxon>
        <taxon>Escherichia</taxon>
    </lineage>
</organism>
<accession>A0AAX3MKF3</accession>
<protein>
    <recommendedName>
        <fullName evidence="3">OTU domain-containing protein</fullName>
    </recommendedName>
</protein>
<evidence type="ECO:0000313" key="2">
    <source>
        <dbReference type="Proteomes" id="UP001219219"/>
    </source>
</evidence>
<evidence type="ECO:0000313" key="1">
    <source>
        <dbReference type="EMBL" id="WDB28737.1"/>
    </source>
</evidence>